<evidence type="ECO:0000256" key="4">
    <source>
        <dbReference type="ARBA" id="ARBA00022475"/>
    </source>
</evidence>
<dbReference type="RefSeq" id="WP_052009183.1">
    <property type="nucleotide sequence ID" value="NZ_AODG01000011.1"/>
</dbReference>
<evidence type="ECO:0000256" key="21">
    <source>
        <dbReference type="RuleBase" id="RU362081"/>
    </source>
</evidence>
<dbReference type="PROSITE" id="PS00154">
    <property type="entry name" value="ATPASE_E1_E2"/>
    <property type="match status" value="1"/>
</dbReference>
<dbReference type="CDD" id="cd00371">
    <property type="entry name" value="HMA"/>
    <property type="match status" value="2"/>
</dbReference>
<evidence type="ECO:0000256" key="3">
    <source>
        <dbReference type="ARBA" id="ARBA00022448"/>
    </source>
</evidence>
<dbReference type="Gene3D" id="2.70.150.10">
    <property type="entry name" value="Calcium-transporting ATPase, cytoplasmic transduction domain A"/>
    <property type="match status" value="1"/>
</dbReference>
<keyword evidence="10 21" id="KW-0067">ATP-binding</keyword>
<dbReference type="NCBIfam" id="TIGR01511">
    <property type="entry name" value="ATPase-IB1_Cu"/>
    <property type="match status" value="1"/>
</dbReference>
<dbReference type="InterPro" id="IPR027256">
    <property type="entry name" value="P-typ_ATPase_IB"/>
</dbReference>
<keyword evidence="6" id="KW-0597">Phosphoprotein</keyword>
<dbReference type="FunFam" id="2.70.150.10:FF:000002">
    <property type="entry name" value="Copper-transporting ATPase 1, putative"/>
    <property type="match status" value="1"/>
</dbReference>
<keyword evidence="8 21" id="KW-0479">Metal-binding</keyword>
<evidence type="ECO:0000256" key="18">
    <source>
        <dbReference type="ARBA" id="ARBA00055196"/>
    </source>
</evidence>
<dbReference type="GO" id="GO:0008551">
    <property type="term" value="F:P-type cadmium transporter activity"/>
    <property type="evidence" value="ECO:0007669"/>
    <property type="project" value="UniProtKB-EC"/>
</dbReference>
<dbReference type="InterPro" id="IPR044492">
    <property type="entry name" value="P_typ_ATPase_HD_dom"/>
</dbReference>
<dbReference type="SUPFAM" id="SSF55008">
    <property type="entry name" value="HMA, heavy metal-associated domain"/>
    <property type="match status" value="2"/>
</dbReference>
<dbReference type="EC" id="7.2.2.21" evidence="15"/>
<dbReference type="InterPro" id="IPR036412">
    <property type="entry name" value="HAD-like_sf"/>
</dbReference>
<evidence type="ECO:0000256" key="7">
    <source>
        <dbReference type="ARBA" id="ARBA00022692"/>
    </source>
</evidence>
<dbReference type="SFLD" id="SFLDF00027">
    <property type="entry name" value="p-type_atpase"/>
    <property type="match status" value="1"/>
</dbReference>
<dbReference type="SUPFAM" id="SSF56784">
    <property type="entry name" value="HAD-like"/>
    <property type="match status" value="1"/>
</dbReference>
<evidence type="ECO:0000313" key="24">
    <source>
        <dbReference type="Proteomes" id="UP000019251"/>
    </source>
</evidence>
<comment type="subcellular location">
    <subcellularLocation>
        <location evidence="1">Cell membrane</location>
        <topology evidence="1">Multi-pass membrane protein</topology>
    </subcellularLocation>
</comment>
<keyword evidence="13" id="KW-0406">Ion transport</keyword>
<comment type="catalytic activity">
    <reaction evidence="17">
        <text>Cd(2+)(in) + ATP + H2O = Cd(2+)(out) + ADP + phosphate + H(+)</text>
        <dbReference type="Rhea" id="RHEA:12132"/>
        <dbReference type="ChEBI" id="CHEBI:15377"/>
        <dbReference type="ChEBI" id="CHEBI:15378"/>
        <dbReference type="ChEBI" id="CHEBI:30616"/>
        <dbReference type="ChEBI" id="CHEBI:43474"/>
        <dbReference type="ChEBI" id="CHEBI:48775"/>
        <dbReference type="ChEBI" id="CHEBI:456216"/>
        <dbReference type="EC" id="7.2.2.21"/>
    </reaction>
</comment>
<dbReference type="PRINTS" id="PR00941">
    <property type="entry name" value="CDATPASE"/>
</dbReference>
<dbReference type="GO" id="GO:0016887">
    <property type="term" value="F:ATP hydrolysis activity"/>
    <property type="evidence" value="ECO:0007669"/>
    <property type="project" value="InterPro"/>
</dbReference>
<keyword evidence="14 21" id="KW-0472">Membrane</keyword>
<dbReference type="PANTHER" id="PTHR48085:SF5">
    <property type="entry name" value="CADMIUM_ZINC-TRANSPORTING ATPASE HMA4-RELATED"/>
    <property type="match status" value="1"/>
</dbReference>
<dbReference type="EMBL" id="AODG01000011">
    <property type="protein sequence ID" value="EUJ27640.1"/>
    <property type="molecule type" value="Genomic_DNA"/>
</dbReference>
<keyword evidence="9 21" id="KW-0547">Nucleotide-binding</keyword>
<dbReference type="Pfam" id="PF00702">
    <property type="entry name" value="Hydrolase"/>
    <property type="match status" value="1"/>
</dbReference>
<dbReference type="PRINTS" id="PR00119">
    <property type="entry name" value="CATATPASE"/>
</dbReference>
<dbReference type="NCBIfam" id="TIGR01512">
    <property type="entry name" value="ATPase-IB2_Cd"/>
    <property type="match status" value="1"/>
</dbReference>
<accession>A0A829R573</accession>
<keyword evidence="4 21" id="KW-1003">Cell membrane</keyword>
<feature type="transmembrane region" description="Helical" evidence="21">
    <location>
        <begin position="378"/>
        <end position="396"/>
    </location>
</feature>
<dbReference type="InterPro" id="IPR001757">
    <property type="entry name" value="P_typ_ATPase"/>
</dbReference>
<feature type="transmembrane region" description="Helical" evidence="21">
    <location>
        <begin position="416"/>
        <end position="437"/>
    </location>
</feature>
<dbReference type="Proteomes" id="UP000019251">
    <property type="component" value="Unassembled WGS sequence"/>
</dbReference>
<dbReference type="PANTHER" id="PTHR48085">
    <property type="entry name" value="CADMIUM/ZINC-TRANSPORTING ATPASE HMA2-RELATED"/>
    <property type="match status" value="1"/>
</dbReference>
<dbReference type="GO" id="GO:0046872">
    <property type="term" value="F:metal ion binding"/>
    <property type="evidence" value="ECO:0007669"/>
    <property type="project" value="UniProtKB-KW"/>
</dbReference>
<feature type="transmembrane region" description="Helical" evidence="21">
    <location>
        <begin position="181"/>
        <end position="204"/>
    </location>
</feature>
<dbReference type="InterPro" id="IPR023298">
    <property type="entry name" value="ATPase_P-typ_TM_dom_sf"/>
</dbReference>
<dbReference type="InterPro" id="IPR023214">
    <property type="entry name" value="HAD_sf"/>
</dbReference>
<dbReference type="Gene3D" id="3.40.50.1000">
    <property type="entry name" value="HAD superfamily/HAD-like"/>
    <property type="match status" value="1"/>
</dbReference>
<evidence type="ECO:0000256" key="13">
    <source>
        <dbReference type="ARBA" id="ARBA00023065"/>
    </source>
</evidence>
<comment type="similarity">
    <text evidence="2 21">Belongs to the cation transport ATPase (P-type) (TC 3.A.3) family. Type IB subfamily.</text>
</comment>
<dbReference type="InterPro" id="IPR023299">
    <property type="entry name" value="ATPase_P-typ_cyto_dom_N"/>
</dbReference>
<dbReference type="AlphaFoldDB" id="A0A829R573"/>
<evidence type="ECO:0000256" key="5">
    <source>
        <dbReference type="ARBA" id="ARBA00022539"/>
    </source>
</evidence>
<feature type="transmembrane region" description="Helical" evidence="21">
    <location>
        <begin position="156"/>
        <end position="175"/>
    </location>
</feature>
<keyword evidence="16" id="KW-0105">Cadmium resistance</keyword>
<evidence type="ECO:0000256" key="6">
    <source>
        <dbReference type="ARBA" id="ARBA00022553"/>
    </source>
</evidence>
<keyword evidence="12 21" id="KW-1133">Transmembrane helix</keyword>
<proteinExistence type="inferred from homology"/>
<dbReference type="InterPro" id="IPR017969">
    <property type="entry name" value="Heavy-metal-associated_CS"/>
</dbReference>
<comment type="function">
    <text evidence="18">Couples the hydrolysis of ATP with the export of cadmium.</text>
</comment>
<dbReference type="InterPro" id="IPR036163">
    <property type="entry name" value="HMA_dom_sf"/>
</dbReference>
<evidence type="ECO:0000256" key="20">
    <source>
        <dbReference type="ARBA" id="ARBA00078718"/>
    </source>
</evidence>
<evidence type="ECO:0000256" key="11">
    <source>
        <dbReference type="ARBA" id="ARBA00022967"/>
    </source>
</evidence>
<protein>
    <recommendedName>
        <fullName evidence="19">Probable cadmium-transporting ATPase</fullName>
        <ecNumber evidence="15">7.2.2.21</ecNumber>
    </recommendedName>
    <alternativeName>
        <fullName evidence="20">Cadmium-efflux ATPase</fullName>
    </alternativeName>
</protein>
<dbReference type="Gene3D" id="3.40.1110.10">
    <property type="entry name" value="Calcium-transporting ATPase, cytoplasmic domain N"/>
    <property type="match status" value="1"/>
</dbReference>
<dbReference type="Pfam" id="PF00122">
    <property type="entry name" value="E1-E2_ATPase"/>
    <property type="match status" value="1"/>
</dbReference>
<dbReference type="InterPro" id="IPR051014">
    <property type="entry name" value="Cation_Transport_ATPase_IB"/>
</dbReference>
<evidence type="ECO:0000256" key="17">
    <source>
        <dbReference type="ARBA" id="ARBA00049338"/>
    </source>
</evidence>
<evidence type="ECO:0000256" key="16">
    <source>
        <dbReference type="ARBA" id="ARBA00043263"/>
    </source>
</evidence>
<dbReference type="GO" id="GO:0046686">
    <property type="term" value="P:response to cadmium ion"/>
    <property type="evidence" value="ECO:0007669"/>
    <property type="project" value="UniProtKB-KW"/>
</dbReference>
<dbReference type="InterPro" id="IPR018303">
    <property type="entry name" value="ATPase_P-typ_P_site"/>
</dbReference>
<dbReference type="GO" id="GO:0005524">
    <property type="term" value="F:ATP binding"/>
    <property type="evidence" value="ECO:0007669"/>
    <property type="project" value="UniProtKB-UniRule"/>
</dbReference>
<organism evidence="23 24">
    <name type="scientific">Listeria grayi FSL F6-1183</name>
    <dbReference type="NCBI Taxonomy" id="1265827"/>
    <lineage>
        <taxon>Bacteria</taxon>
        <taxon>Bacillati</taxon>
        <taxon>Bacillota</taxon>
        <taxon>Bacilli</taxon>
        <taxon>Bacillales</taxon>
        <taxon>Listeriaceae</taxon>
        <taxon>Listeria</taxon>
    </lineage>
</organism>
<dbReference type="PROSITE" id="PS01047">
    <property type="entry name" value="HMA_1"/>
    <property type="match status" value="2"/>
</dbReference>
<evidence type="ECO:0000256" key="2">
    <source>
        <dbReference type="ARBA" id="ARBA00006024"/>
    </source>
</evidence>
<keyword evidence="5" id="KW-0104">Cadmium</keyword>
<evidence type="ECO:0000256" key="19">
    <source>
        <dbReference type="ARBA" id="ARBA00074282"/>
    </source>
</evidence>
<keyword evidence="11" id="KW-1278">Translocase</keyword>
<dbReference type="SUPFAM" id="SSF81653">
    <property type="entry name" value="Calcium ATPase, transduction domain A"/>
    <property type="match status" value="1"/>
</dbReference>
<comment type="caution">
    <text evidence="23">The sequence shown here is derived from an EMBL/GenBank/DDBJ whole genome shotgun (WGS) entry which is preliminary data.</text>
</comment>
<evidence type="ECO:0000259" key="22">
    <source>
        <dbReference type="PROSITE" id="PS50846"/>
    </source>
</evidence>
<feature type="domain" description="HMA" evidence="22">
    <location>
        <begin position="5"/>
        <end position="70"/>
    </location>
</feature>
<evidence type="ECO:0000256" key="10">
    <source>
        <dbReference type="ARBA" id="ARBA00022840"/>
    </source>
</evidence>
<feature type="transmembrane region" description="Helical" evidence="21">
    <location>
        <begin position="715"/>
        <end position="734"/>
    </location>
</feature>
<dbReference type="Pfam" id="PF00403">
    <property type="entry name" value="HMA"/>
    <property type="match status" value="2"/>
</dbReference>
<dbReference type="GO" id="GO:0005886">
    <property type="term" value="C:plasma membrane"/>
    <property type="evidence" value="ECO:0007669"/>
    <property type="project" value="UniProtKB-SubCell"/>
</dbReference>
<dbReference type="InterPro" id="IPR008250">
    <property type="entry name" value="ATPase_P-typ_transduc_dom_A_sf"/>
</dbReference>
<dbReference type="NCBIfam" id="TIGR01494">
    <property type="entry name" value="ATPase_P-type"/>
    <property type="match status" value="1"/>
</dbReference>
<keyword evidence="3" id="KW-0813">Transport</keyword>
<keyword evidence="7 21" id="KW-0812">Transmembrane</keyword>
<evidence type="ECO:0000256" key="1">
    <source>
        <dbReference type="ARBA" id="ARBA00004651"/>
    </source>
</evidence>
<reference evidence="23 24" key="1">
    <citation type="submission" date="2012-12" db="EMBL/GenBank/DDBJ databases">
        <title>Novel taxa of Listeriaceae from agricultural environments in the United States.</title>
        <authorList>
            <person name="den Bakker H.C."/>
            <person name="Allred A."/>
            <person name="Warchocki S."/>
            <person name="Wright E.M."/>
            <person name="Burrell A."/>
            <person name="Nightingale K.K."/>
            <person name="Kephart D."/>
            <person name="Wiedmann M."/>
        </authorList>
    </citation>
    <scope>NUCLEOTIDE SEQUENCE [LARGE SCALE GENOMIC DNA]</scope>
    <source>
        <strain evidence="23 24">FSL F6-1183</strain>
    </source>
</reference>
<evidence type="ECO:0000313" key="23">
    <source>
        <dbReference type="EMBL" id="EUJ27640.1"/>
    </source>
</evidence>
<dbReference type="SFLD" id="SFLDG00002">
    <property type="entry name" value="C1.7:_P-type_atpase_like"/>
    <property type="match status" value="1"/>
</dbReference>
<sequence length="766" mass="81897">MTANYKKFYQVTGMDCSSCAKTIEKGLAKLPDIKAASVQFTSGKLEVEAEDKAAFTAVPKQVERLGYGIIDADIQAETFRIDGMDCGNCAKTIEKGIQQLADVESADVQFASGEMVVRHTTTAEIIADKVAKLGYTATLAKEAETHTENSKWRKHAPLLAATVAIFGGFLATYLFHAPTTAAVFFLLCLAISGFHPAKSAIYAIRARSLDMNVLMSAAAIGAVLIGEWSEGATVVWLFAIGSYLQNRSIETTRTSLRNLMKLTPEEAIIVENGETVSRPIKAVAIGTIVLVRAGDKIPLDGIIQLGNSFINQAPITGESIPVSKQAGDQVFAGTINEEGLLKIRVTKTADQSTIAQIIHLVEEAQAKKAPTEAFIDKFAAIYTPIVFLLAFAVMIVPPLAGIGSWNEWIYKGLELLVIACPCALVISTPVAIVSAIGRAASNGVLVKGGTALEAASKISAVAFDKTGTLTKGKPRVTAVEVFSGSEETLLQLAYTLEQYSSHPLAAAILAESEKRSLQPLDSEDHRNQVGNGVTAIIANERYFAGKPAHYEETLTEVQRQYIEAQKQAGQTVIAIGTLTELIGIIGVADELREDLPTIMNKLNLLGIKEKMLLTGDNQQTAEVIAKQAAIDHVYAELLPADKMTSIAAMQKKNHVAMVGDGINDAPALAAADLGIAVKGAGTDTAMEAADVVLMAESLEKLPFVFRLSKRTMQIIKQNIISAIIIKALAFALVFPGWMTLWMAVLSDSGAAVLVVLNALRLVRTKD</sequence>
<dbReference type="Gene3D" id="3.30.70.100">
    <property type="match status" value="2"/>
</dbReference>
<dbReference type="SFLD" id="SFLDS00003">
    <property type="entry name" value="Haloacid_Dehalogenase"/>
    <property type="match status" value="1"/>
</dbReference>
<feature type="domain" description="HMA" evidence="22">
    <location>
        <begin position="75"/>
        <end position="138"/>
    </location>
</feature>
<name>A0A829R573_LISGR</name>
<dbReference type="NCBIfam" id="TIGR01525">
    <property type="entry name" value="ATPase-IB_hvy"/>
    <property type="match status" value="1"/>
</dbReference>
<gene>
    <name evidence="23" type="ORF">LMUR_08899</name>
</gene>
<evidence type="ECO:0000256" key="15">
    <source>
        <dbReference type="ARBA" id="ARBA00039103"/>
    </source>
</evidence>
<evidence type="ECO:0000256" key="9">
    <source>
        <dbReference type="ARBA" id="ARBA00022741"/>
    </source>
</evidence>
<dbReference type="PROSITE" id="PS50846">
    <property type="entry name" value="HMA_2"/>
    <property type="match status" value="2"/>
</dbReference>
<evidence type="ECO:0000256" key="8">
    <source>
        <dbReference type="ARBA" id="ARBA00022723"/>
    </source>
</evidence>
<dbReference type="SUPFAM" id="SSF81665">
    <property type="entry name" value="Calcium ATPase, transmembrane domain M"/>
    <property type="match status" value="1"/>
</dbReference>
<dbReference type="InterPro" id="IPR006121">
    <property type="entry name" value="HMA_dom"/>
</dbReference>
<dbReference type="InterPro" id="IPR059000">
    <property type="entry name" value="ATPase_P-type_domA"/>
</dbReference>
<evidence type="ECO:0000256" key="12">
    <source>
        <dbReference type="ARBA" id="ARBA00022989"/>
    </source>
</evidence>
<evidence type="ECO:0000256" key="14">
    <source>
        <dbReference type="ARBA" id="ARBA00023136"/>
    </source>
</evidence>